<dbReference type="AlphaFoldDB" id="A0A8S1MIY1"/>
<accession>A0A8S1MIY1</accession>
<dbReference type="EMBL" id="CAJJDM010000064">
    <property type="protein sequence ID" value="CAD8080380.1"/>
    <property type="molecule type" value="Genomic_DNA"/>
</dbReference>
<sequence length="124" mass="14677">MFKQNPILNLFSDDCDISSFFCQNRQLNKLKMQDMVKRTNQGYDQKLKRIIIDCGNKCGIKNLRENKNEITFMKIRNCSIMCKQNVNNELHNIKLRTRNKSVQPQKIDKQFDIGAWTKESWSSV</sequence>
<protein>
    <submittedName>
        <fullName evidence="1">Uncharacterized protein</fullName>
    </submittedName>
</protein>
<dbReference type="OMA" id="NSELPNM"/>
<comment type="caution">
    <text evidence="1">The sequence shown here is derived from an EMBL/GenBank/DDBJ whole genome shotgun (WGS) entry which is preliminary data.</text>
</comment>
<keyword evidence="2" id="KW-1185">Reference proteome</keyword>
<name>A0A8S1MIY1_PARPR</name>
<reference evidence="1" key="1">
    <citation type="submission" date="2021-01" db="EMBL/GenBank/DDBJ databases">
        <authorList>
            <consortium name="Genoscope - CEA"/>
            <person name="William W."/>
        </authorList>
    </citation>
    <scope>NUCLEOTIDE SEQUENCE</scope>
</reference>
<proteinExistence type="predicted"/>
<organism evidence="1 2">
    <name type="scientific">Paramecium primaurelia</name>
    <dbReference type="NCBI Taxonomy" id="5886"/>
    <lineage>
        <taxon>Eukaryota</taxon>
        <taxon>Sar</taxon>
        <taxon>Alveolata</taxon>
        <taxon>Ciliophora</taxon>
        <taxon>Intramacronucleata</taxon>
        <taxon>Oligohymenophorea</taxon>
        <taxon>Peniculida</taxon>
        <taxon>Parameciidae</taxon>
        <taxon>Paramecium</taxon>
    </lineage>
</organism>
<dbReference type="Proteomes" id="UP000688137">
    <property type="component" value="Unassembled WGS sequence"/>
</dbReference>
<evidence type="ECO:0000313" key="1">
    <source>
        <dbReference type="EMBL" id="CAD8080380.1"/>
    </source>
</evidence>
<gene>
    <name evidence="1" type="ORF">PPRIM_AZ9-3.1.T0630233</name>
</gene>
<evidence type="ECO:0000313" key="2">
    <source>
        <dbReference type="Proteomes" id="UP000688137"/>
    </source>
</evidence>